<keyword evidence="7" id="KW-0336">GPI-anchor</keyword>
<keyword evidence="5" id="KW-0964">Secreted</keyword>
<dbReference type="Pfam" id="PF05730">
    <property type="entry name" value="CFEM"/>
    <property type="match status" value="1"/>
</dbReference>
<evidence type="ECO:0000256" key="16">
    <source>
        <dbReference type="SAM" id="SignalP"/>
    </source>
</evidence>
<keyword evidence="9 16" id="KW-0732">Signal</keyword>
<evidence type="ECO:0000313" key="19">
    <source>
        <dbReference type="Proteomes" id="UP000028524"/>
    </source>
</evidence>
<keyword evidence="19" id="KW-1185">Reference proteome</keyword>
<feature type="binding site" description="axial binding residue" evidence="15">
    <location>
        <position position="49"/>
    </location>
    <ligand>
        <name>heme</name>
        <dbReference type="ChEBI" id="CHEBI:30413"/>
    </ligand>
    <ligandPart>
        <name>Fe</name>
        <dbReference type="ChEBI" id="CHEBI:18248"/>
    </ligandPart>
</feature>
<dbReference type="EMBL" id="KL660721">
    <property type="protein sequence ID" value="KFA63791.1"/>
    <property type="molecule type" value="Genomic_DNA"/>
</dbReference>
<evidence type="ECO:0000256" key="7">
    <source>
        <dbReference type="ARBA" id="ARBA00022622"/>
    </source>
</evidence>
<organism evidence="18 19">
    <name type="scientific">Stachybotrys chlorohalonatus (strain IBT 40285)</name>
    <dbReference type="NCBI Taxonomy" id="1283841"/>
    <lineage>
        <taxon>Eukaryota</taxon>
        <taxon>Fungi</taxon>
        <taxon>Dikarya</taxon>
        <taxon>Ascomycota</taxon>
        <taxon>Pezizomycotina</taxon>
        <taxon>Sordariomycetes</taxon>
        <taxon>Hypocreomycetidae</taxon>
        <taxon>Hypocreales</taxon>
        <taxon>Stachybotryaceae</taxon>
        <taxon>Stachybotrys</taxon>
    </lineage>
</organism>
<evidence type="ECO:0000256" key="15">
    <source>
        <dbReference type="PROSITE-ProRule" id="PRU01356"/>
    </source>
</evidence>
<dbReference type="PROSITE" id="PS52012">
    <property type="entry name" value="CFEM"/>
    <property type="match status" value="1"/>
</dbReference>
<dbReference type="InterPro" id="IPR008427">
    <property type="entry name" value="Extracellular_membr_CFEM_dom"/>
</dbReference>
<keyword evidence="4" id="KW-1003">Cell membrane</keyword>
<evidence type="ECO:0000256" key="12">
    <source>
        <dbReference type="ARBA" id="ARBA00023157"/>
    </source>
</evidence>
<dbReference type="InterPro" id="IPR051735">
    <property type="entry name" value="CFEM_domain"/>
</dbReference>
<evidence type="ECO:0000256" key="14">
    <source>
        <dbReference type="ARBA" id="ARBA00023288"/>
    </source>
</evidence>
<dbReference type="GO" id="GO:0005886">
    <property type="term" value="C:plasma membrane"/>
    <property type="evidence" value="ECO:0007669"/>
    <property type="project" value="UniProtKB-SubCell"/>
</dbReference>
<evidence type="ECO:0000259" key="17">
    <source>
        <dbReference type="PROSITE" id="PS52012"/>
    </source>
</evidence>
<keyword evidence="13" id="KW-0325">Glycoprotein</keyword>
<evidence type="ECO:0000256" key="9">
    <source>
        <dbReference type="ARBA" id="ARBA00022729"/>
    </source>
</evidence>
<keyword evidence="6 15" id="KW-0349">Heme</keyword>
<dbReference type="OMA" id="VSDCAQM"/>
<dbReference type="GO" id="GO:0098552">
    <property type="term" value="C:side of membrane"/>
    <property type="evidence" value="ECO:0007669"/>
    <property type="project" value="UniProtKB-KW"/>
</dbReference>
<sequence>MKATVFAVGTLLAAVSAQTFADLPACGQLCVNNMLADDKADELGCSAEDVGCLCTNVDFTYGLRDCSLAVCSEEDAQLVLEYGQVICSAVGVMITTTAGSAIATRTGSGTAGPESTDTAETTVETVLTTLTSPIATTTVDDEDGGNIGGGLVTTFTSDGSQVVQTLTSEAGDILSSASDIASEIGSAVSSFASEASEVASELSSAASGLVSSITNSAGDVISTVTEATANPTESDGFAPKMTAAPIGMVAAAGLAAFLL</sequence>
<comment type="caution">
    <text evidence="15">Lacks conserved residue(s) required for the propagation of feature annotation.</text>
</comment>
<evidence type="ECO:0000256" key="3">
    <source>
        <dbReference type="ARBA" id="ARBA00010031"/>
    </source>
</evidence>
<evidence type="ECO:0000256" key="2">
    <source>
        <dbReference type="ARBA" id="ARBA00004613"/>
    </source>
</evidence>
<feature type="disulfide bond" evidence="15">
    <location>
        <begin position="54"/>
        <end position="87"/>
    </location>
</feature>
<dbReference type="GO" id="GO:0046872">
    <property type="term" value="F:metal ion binding"/>
    <property type="evidence" value="ECO:0007669"/>
    <property type="project" value="UniProtKB-UniRule"/>
</dbReference>
<dbReference type="AlphaFoldDB" id="A0A084QIK6"/>
<evidence type="ECO:0000256" key="5">
    <source>
        <dbReference type="ARBA" id="ARBA00022525"/>
    </source>
</evidence>
<comment type="similarity">
    <text evidence="3">Belongs to the RBT5 family.</text>
</comment>
<keyword evidence="10 15" id="KW-0408">Iron</keyword>
<dbReference type="GO" id="GO:0005576">
    <property type="term" value="C:extracellular region"/>
    <property type="evidence" value="ECO:0007669"/>
    <property type="project" value="UniProtKB-SubCell"/>
</dbReference>
<dbReference type="HOGENOM" id="CLU_063084_0_0_1"/>
<evidence type="ECO:0000256" key="6">
    <source>
        <dbReference type="ARBA" id="ARBA00022617"/>
    </source>
</evidence>
<evidence type="ECO:0000256" key="8">
    <source>
        <dbReference type="ARBA" id="ARBA00022723"/>
    </source>
</evidence>
<keyword evidence="8 15" id="KW-0479">Metal-binding</keyword>
<dbReference type="STRING" id="1283841.A0A084QIK6"/>
<dbReference type="PANTHER" id="PTHR37928:SF1">
    <property type="entry name" value="CFEM DOMAIN PROTEIN (AFU_ORTHOLOGUE AFUA_6G14090)"/>
    <property type="match status" value="1"/>
</dbReference>
<keyword evidence="12 15" id="KW-1015">Disulfide bond</keyword>
<comment type="subcellular location">
    <subcellularLocation>
        <location evidence="1">Cell membrane</location>
        <topology evidence="1">Lipid-anchor</topology>
        <topology evidence="1">GPI-anchor</topology>
    </subcellularLocation>
    <subcellularLocation>
        <location evidence="2">Secreted</location>
    </subcellularLocation>
</comment>
<reference evidence="18 19" key="1">
    <citation type="journal article" date="2014" name="BMC Genomics">
        <title>Comparative genome sequencing reveals chemotype-specific gene clusters in the toxigenic black mold Stachybotrys.</title>
        <authorList>
            <person name="Semeiks J."/>
            <person name="Borek D."/>
            <person name="Otwinowski Z."/>
            <person name="Grishin N.V."/>
        </authorList>
    </citation>
    <scope>NUCLEOTIDE SEQUENCE [LARGE SCALE GENOMIC DNA]</scope>
    <source>
        <strain evidence="18 19">IBT 40285</strain>
    </source>
</reference>
<dbReference type="PANTHER" id="PTHR37928">
    <property type="entry name" value="CFEM DOMAIN PROTEIN (AFU_ORTHOLOGUE AFUA_6G14090)"/>
    <property type="match status" value="1"/>
</dbReference>
<evidence type="ECO:0000256" key="1">
    <source>
        <dbReference type="ARBA" id="ARBA00004609"/>
    </source>
</evidence>
<gene>
    <name evidence="18" type="ORF">S40285_02004</name>
</gene>
<evidence type="ECO:0000256" key="13">
    <source>
        <dbReference type="ARBA" id="ARBA00023180"/>
    </source>
</evidence>
<evidence type="ECO:0000256" key="11">
    <source>
        <dbReference type="ARBA" id="ARBA00023136"/>
    </source>
</evidence>
<proteinExistence type="inferred from homology"/>
<dbReference type="Proteomes" id="UP000028524">
    <property type="component" value="Unassembled WGS sequence"/>
</dbReference>
<keyword evidence="11" id="KW-0472">Membrane</keyword>
<dbReference type="SMART" id="SM00747">
    <property type="entry name" value="CFEM"/>
    <property type="match status" value="1"/>
</dbReference>
<evidence type="ECO:0000313" key="18">
    <source>
        <dbReference type="EMBL" id="KFA63791.1"/>
    </source>
</evidence>
<feature type="signal peptide" evidence="16">
    <location>
        <begin position="1"/>
        <end position="17"/>
    </location>
</feature>
<dbReference type="OrthoDB" id="1193027at2759"/>
<feature type="chain" id="PRO_5001779338" description="CFEM domain-containing protein" evidence="16">
    <location>
        <begin position="18"/>
        <end position="259"/>
    </location>
</feature>
<keyword evidence="14" id="KW-0449">Lipoprotein</keyword>
<protein>
    <recommendedName>
        <fullName evidence="17">CFEM domain-containing protein</fullName>
    </recommendedName>
</protein>
<dbReference type="InParanoid" id="A0A084QIK6"/>
<accession>A0A084QIK6</accession>
<feature type="disulfide bond" evidence="15">
    <location>
        <begin position="45"/>
        <end position="52"/>
    </location>
</feature>
<name>A0A084QIK6_STAC4</name>
<evidence type="ECO:0000256" key="10">
    <source>
        <dbReference type="ARBA" id="ARBA00023004"/>
    </source>
</evidence>
<feature type="domain" description="CFEM" evidence="17">
    <location>
        <begin position="1"/>
        <end position="114"/>
    </location>
</feature>
<evidence type="ECO:0000256" key="4">
    <source>
        <dbReference type="ARBA" id="ARBA00022475"/>
    </source>
</evidence>